<evidence type="ECO:0000313" key="3">
    <source>
        <dbReference type="EMBL" id="MBM2621595.1"/>
    </source>
</evidence>
<keyword evidence="1" id="KW-0732">Signal</keyword>
<dbReference type="CDD" id="cd00603">
    <property type="entry name" value="IPT_PCSR"/>
    <property type="match status" value="1"/>
</dbReference>
<evidence type="ECO:0000256" key="1">
    <source>
        <dbReference type="SAM" id="SignalP"/>
    </source>
</evidence>
<accession>A0ABS2APA6</accession>
<gene>
    <name evidence="3" type="ORF">JIG36_39440</name>
</gene>
<dbReference type="InterPro" id="IPR002909">
    <property type="entry name" value="IPT_dom"/>
</dbReference>
<proteinExistence type="predicted"/>
<feature type="chain" id="PRO_5046227625" evidence="1">
    <location>
        <begin position="36"/>
        <end position="527"/>
    </location>
</feature>
<dbReference type="InterPro" id="IPR013783">
    <property type="entry name" value="Ig-like_fold"/>
</dbReference>
<feature type="signal peptide" evidence="1">
    <location>
        <begin position="1"/>
        <end position="35"/>
    </location>
</feature>
<evidence type="ECO:0000313" key="4">
    <source>
        <dbReference type="Proteomes" id="UP000632138"/>
    </source>
</evidence>
<dbReference type="Pfam" id="PF01833">
    <property type="entry name" value="TIG"/>
    <property type="match status" value="1"/>
</dbReference>
<comment type="caution">
    <text evidence="3">The sequence shown here is derived from an EMBL/GenBank/DDBJ whole genome shotgun (WGS) entry which is preliminary data.</text>
</comment>
<protein>
    <submittedName>
        <fullName evidence="3">IPT/TIG domain-containing protein</fullName>
    </submittedName>
</protein>
<keyword evidence="4" id="KW-1185">Reference proteome</keyword>
<dbReference type="SMART" id="SM00429">
    <property type="entry name" value="IPT"/>
    <property type="match status" value="1"/>
</dbReference>
<organism evidence="3 4">
    <name type="scientific">Paractinoplanes ovalisporus</name>
    <dbReference type="NCBI Taxonomy" id="2810368"/>
    <lineage>
        <taxon>Bacteria</taxon>
        <taxon>Bacillati</taxon>
        <taxon>Actinomycetota</taxon>
        <taxon>Actinomycetes</taxon>
        <taxon>Micromonosporales</taxon>
        <taxon>Micromonosporaceae</taxon>
        <taxon>Paractinoplanes</taxon>
    </lineage>
</organism>
<name>A0ABS2APA6_9ACTN</name>
<sequence>MQEKKTPLRVKAVRLGAVVGVSAAAVLFTATPSWAAAETATVAPTFGPSGGGNSVTLSGPSPLVDGTNAFVQGTTAVVFAGAATCPTTYGTPTAGTIVAPADVRVVSTSKLAVTVPSGVTTANSLSGTTGTFSVCAYNGTASNTPLASASDGTPNPARNYTVGPTPTVTSITPATSPAQGGGTITIAGTNLANATVTVGGTSVTRTNLASNATSFVGTIPAKAAGGPYAVVVAVPNGGSLTRSAAFTYTNGVVSSPTTSPNTRVRTDLDVQGVGFSSMDFSTSNGVTPNDSNAHVYLVRGDYNPARSGTSKTTGQVTECLNVLAISDTNLVCSLYLNGVPLASTRNVTGTISGTTFTATSGSFTLADIGQTVSGVTGIQAGTVISSLIDGTKATLNKSASVSSATAITLAPSRSFTDATLTANSATITSTASAAFNAVDVGRTISGNNIPAGTTITAVTNATTATMSAPASGTATGSYVITNNPGPQVPNGTYTVTVVNNGSVDAQTSDAYVKSIITSGSTFTVADY</sequence>
<dbReference type="RefSeq" id="WP_203381565.1">
    <property type="nucleotide sequence ID" value="NZ_JAENHP010000020.1"/>
</dbReference>
<feature type="domain" description="IPT/TIG" evidence="2">
    <location>
        <begin position="165"/>
        <end position="249"/>
    </location>
</feature>
<dbReference type="SUPFAM" id="SSF81296">
    <property type="entry name" value="E set domains"/>
    <property type="match status" value="1"/>
</dbReference>
<evidence type="ECO:0000259" key="2">
    <source>
        <dbReference type="SMART" id="SM00429"/>
    </source>
</evidence>
<dbReference type="Gene3D" id="2.60.40.10">
    <property type="entry name" value="Immunoglobulins"/>
    <property type="match status" value="1"/>
</dbReference>
<dbReference type="InterPro" id="IPR014756">
    <property type="entry name" value="Ig_E-set"/>
</dbReference>
<reference evidence="3 4" key="1">
    <citation type="submission" date="2021-01" db="EMBL/GenBank/DDBJ databases">
        <title>Actinoplanes sp. nov. LDG1-06 isolated from lichen.</title>
        <authorList>
            <person name="Saeng-In P."/>
            <person name="Phongsopitanun W."/>
            <person name="Kanchanasin P."/>
            <person name="Yuki M."/>
            <person name="Kudo T."/>
            <person name="Ohkuma M."/>
            <person name="Tanasupawat S."/>
        </authorList>
    </citation>
    <scope>NUCLEOTIDE SEQUENCE [LARGE SCALE GENOMIC DNA]</scope>
    <source>
        <strain evidence="3 4">LDG1-06</strain>
    </source>
</reference>
<dbReference type="Proteomes" id="UP000632138">
    <property type="component" value="Unassembled WGS sequence"/>
</dbReference>
<dbReference type="EMBL" id="JAENHP010000020">
    <property type="protein sequence ID" value="MBM2621595.1"/>
    <property type="molecule type" value="Genomic_DNA"/>
</dbReference>